<evidence type="ECO:0000313" key="1">
    <source>
        <dbReference type="EMBL" id="GMS87505.1"/>
    </source>
</evidence>
<proteinExistence type="predicted"/>
<reference evidence="1" key="1">
    <citation type="submission" date="2023-10" db="EMBL/GenBank/DDBJ databases">
        <title>Genome assembly of Pristionchus species.</title>
        <authorList>
            <person name="Yoshida K."/>
            <person name="Sommer R.J."/>
        </authorList>
    </citation>
    <scope>NUCLEOTIDE SEQUENCE</scope>
    <source>
        <strain evidence="1">RS0144</strain>
    </source>
</reference>
<evidence type="ECO:0008006" key="3">
    <source>
        <dbReference type="Google" id="ProtNLM"/>
    </source>
</evidence>
<keyword evidence="2" id="KW-1185">Reference proteome</keyword>
<feature type="non-terminal residue" evidence="1">
    <location>
        <position position="196"/>
    </location>
</feature>
<dbReference type="EMBL" id="BTSX01000003">
    <property type="protein sequence ID" value="GMS87505.1"/>
    <property type="molecule type" value="Genomic_DNA"/>
</dbReference>
<sequence length="196" mass="21177">AAFSCSSSSARPHVQFSVLLDCFLNEAAETQLARQHRSREACDSCSQLEGLRSRREGGKAREILIAREFFQISYIVSTTVLQLTSSHTVIIIVTNRYTSSIRSISGGEIRHLVSKQFRGGATVGHNQSQMNRDGRGLGGVQRLKIKDQRSSTMASLSVSPGLKGGWPAYGQAAHRNASPSAQFPQLLLALGAAAFS</sequence>
<dbReference type="Proteomes" id="UP001432027">
    <property type="component" value="Unassembled WGS sequence"/>
</dbReference>
<feature type="non-terminal residue" evidence="1">
    <location>
        <position position="1"/>
    </location>
</feature>
<name>A0AAV5SXM4_9BILA</name>
<protein>
    <recommendedName>
        <fullName evidence="3">G protein-coupled receptor</fullName>
    </recommendedName>
</protein>
<comment type="caution">
    <text evidence="1">The sequence shown here is derived from an EMBL/GenBank/DDBJ whole genome shotgun (WGS) entry which is preliminary data.</text>
</comment>
<gene>
    <name evidence="1" type="ORF">PENTCL1PPCAC_9680</name>
</gene>
<evidence type="ECO:0000313" key="2">
    <source>
        <dbReference type="Proteomes" id="UP001432027"/>
    </source>
</evidence>
<organism evidence="1 2">
    <name type="scientific">Pristionchus entomophagus</name>
    <dbReference type="NCBI Taxonomy" id="358040"/>
    <lineage>
        <taxon>Eukaryota</taxon>
        <taxon>Metazoa</taxon>
        <taxon>Ecdysozoa</taxon>
        <taxon>Nematoda</taxon>
        <taxon>Chromadorea</taxon>
        <taxon>Rhabditida</taxon>
        <taxon>Rhabditina</taxon>
        <taxon>Diplogasteromorpha</taxon>
        <taxon>Diplogasteroidea</taxon>
        <taxon>Neodiplogasteridae</taxon>
        <taxon>Pristionchus</taxon>
    </lineage>
</organism>
<dbReference type="AlphaFoldDB" id="A0AAV5SXM4"/>
<accession>A0AAV5SXM4</accession>